<dbReference type="PANTHER" id="PTHR23122">
    <property type="entry name" value="MEMBRANE-ASSOCIATED GUANYLATE KINASE MAGUK"/>
    <property type="match status" value="1"/>
</dbReference>
<dbReference type="PROSITE" id="PS50052">
    <property type="entry name" value="GUANYLATE_KINASE_2"/>
    <property type="match status" value="1"/>
</dbReference>
<dbReference type="AlphaFoldDB" id="A0A3Q3XIK8"/>
<dbReference type="InterPro" id="IPR036028">
    <property type="entry name" value="SH3-like_dom_sf"/>
</dbReference>
<reference evidence="7" key="2">
    <citation type="submission" date="2025-09" db="UniProtKB">
        <authorList>
            <consortium name="Ensembl"/>
        </authorList>
    </citation>
    <scope>IDENTIFICATION</scope>
</reference>
<dbReference type="InterPro" id="IPR001452">
    <property type="entry name" value="SH3_domain"/>
</dbReference>
<feature type="domain" description="Guanylate kinase-like" evidence="5">
    <location>
        <begin position="221"/>
        <end position="404"/>
    </location>
</feature>
<dbReference type="PROSITE" id="PS00856">
    <property type="entry name" value="GUANYLATE_KINASE_1"/>
    <property type="match status" value="1"/>
</dbReference>
<dbReference type="CDD" id="cd00071">
    <property type="entry name" value="GMPK"/>
    <property type="match status" value="1"/>
</dbReference>
<dbReference type="InterPro" id="IPR027417">
    <property type="entry name" value="P-loop_NTPase"/>
</dbReference>
<evidence type="ECO:0000256" key="3">
    <source>
        <dbReference type="PROSITE-ProRule" id="PRU00192"/>
    </source>
</evidence>
<dbReference type="InterPro" id="IPR036034">
    <property type="entry name" value="PDZ_sf"/>
</dbReference>
<organism evidence="7 8">
    <name type="scientific">Mola mola</name>
    <name type="common">Ocean sunfish</name>
    <name type="synonym">Tetraodon mola</name>
    <dbReference type="NCBI Taxonomy" id="94237"/>
    <lineage>
        <taxon>Eukaryota</taxon>
        <taxon>Metazoa</taxon>
        <taxon>Chordata</taxon>
        <taxon>Craniata</taxon>
        <taxon>Vertebrata</taxon>
        <taxon>Euteleostomi</taxon>
        <taxon>Actinopterygii</taxon>
        <taxon>Neopterygii</taxon>
        <taxon>Teleostei</taxon>
        <taxon>Neoteleostei</taxon>
        <taxon>Acanthomorphata</taxon>
        <taxon>Eupercaria</taxon>
        <taxon>Tetraodontiformes</taxon>
        <taxon>Molidae</taxon>
        <taxon>Mola</taxon>
    </lineage>
</organism>
<dbReference type="STRING" id="94237.ENSMMOP00000026289"/>
<dbReference type="SMART" id="SM00072">
    <property type="entry name" value="GuKc"/>
    <property type="match status" value="1"/>
</dbReference>
<feature type="domain" description="PDZ" evidence="6">
    <location>
        <begin position="14"/>
        <end position="79"/>
    </location>
</feature>
<dbReference type="Ensembl" id="ENSMMOT00000026734.1">
    <property type="protein sequence ID" value="ENSMMOP00000026289.1"/>
    <property type="gene ID" value="ENSMMOG00000019928.1"/>
</dbReference>
<dbReference type="InterPro" id="IPR050716">
    <property type="entry name" value="MAGUK"/>
</dbReference>
<dbReference type="Pfam" id="PF00625">
    <property type="entry name" value="Guanylate_kin"/>
    <property type="match status" value="1"/>
</dbReference>
<dbReference type="PROSITE" id="PS50002">
    <property type="entry name" value="SH3"/>
    <property type="match status" value="1"/>
</dbReference>
<keyword evidence="8" id="KW-1185">Reference proteome</keyword>
<keyword evidence="2 3" id="KW-0728">SH3 domain</keyword>
<dbReference type="SUPFAM" id="SSF50044">
    <property type="entry name" value="SH3-domain"/>
    <property type="match status" value="1"/>
</dbReference>
<dbReference type="OMA" id="PACWIRP"/>
<dbReference type="InterPro" id="IPR001478">
    <property type="entry name" value="PDZ"/>
</dbReference>
<dbReference type="Gene3D" id="2.30.42.10">
    <property type="match status" value="1"/>
</dbReference>
<evidence type="ECO:0000256" key="1">
    <source>
        <dbReference type="ARBA" id="ARBA00007014"/>
    </source>
</evidence>
<dbReference type="Pfam" id="PF00595">
    <property type="entry name" value="PDZ"/>
    <property type="match status" value="1"/>
</dbReference>
<sequence length="421" mass="48219">MPDDLPDDEEATRIVCLVKNKQPLGATIKRNEVTGEIFIARVIHGGLADRSLLHAGDRIIEVNGFPVDGMEPEQVIQIVSQGTIMFKVIPITERPVHSRTMLYVRAMADYSPQHDPTIPCADAGMSFRKGDILEIVDQTDALWWQAKKLPSSTACAGLIPSSNLLKRQRELWWSQPYQPHACIQTCTTQPSCHARSPSSCQSALNVPYEEVVRYQRHPQDAHRLIALLPSGVGVNELRRRLIEMNPNIFQGAIPTTRVPKGYEESGREYYFTSREIFDNMMYNNFLEYGEYKGNLYGTSIDAVKEVLSSGKICVIDIEPNVRTHELKAYIIYVKPPSLQRFRQTRQHSYITTNYYVNRPFKDEDFQEAQEAARKIECQYWQFFDHVIVNDELQDSCVQLLTAVNRAQDEPQWVPASWIRPN</sequence>
<evidence type="ECO:0000259" key="4">
    <source>
        <dbReference type="PROSITE" id="PS50002"/>
    </source>
</evidence>
<dbReference type="Proteomes" id="UP000261620">
    <property type="component" value="Unplaced"/>
</dbReference>
<evidence type="ECO:0000256" key="2">
    <source>
        <dbReference type="ARBA" id="ARBA00022443"/>
    </source>
</evidence>
<dbReference type="PROSITE" id="PS50106">
    <property type="entry name" value="PDZ"/>
    <property type="match status" value="1"/>
</dbReference>
<comment type="similarity">
    <text evidence="1">Belongs to the MAGUK family.</text>
</comment>
<dbReference type="Gene3D" id="3.40.50.300">
    <property type="entry name" value="P-loop containing nucleotide triphosphate hydrolases"/>
    <property type="match status" value="1"/>
</dbReference>
<name>A0A3Q3XIK8_MOLML</name>
<proteinExistence type="inferred from homology"/>
<evidence type="ECO:0000259" key="5">
    <source>
        <dbReference type="PROSITE" id="PS50052"/>
    </source>
</evidence>
<dbReference type="SMART" id="SM00228">
    <property type="entry name" value="PDZ"/>
    <property type="match status" value="1"/>
</dbReference>
<evidence type="ECO:0000313" key="8">
    <source>
        <dbReference type="Proteomes" id="UP000261620"/>
    </source>
</evidence>
<evidence type="ECO:0000313" key="7">
    <source>
        <dbReference type="Ensembl" id="ENSMMOP00000026289.1"/>
    </source>
</evidence>
<dbReference type="InterPro" id="IPR008144">
    <property type="entry name" value="Guanylate_kin-like_dom"/>
</dbReference>
<dbReference type="SUPFAM" id="SSF50156">
    <property type="entry name" value="PDZ domain-like"/>
    <property type="match status" value="1"/>
</dbReference>
<dbReference type="SUPFAM" id="SSF52540">
    <property type="entry name" value="P-loop containing nucleoside triphosphate hydrolases"/>
    <property type="match status" value="1"/>
</dbReference>
<protein>
    <submittedName>
        <fullName evidence="7">Uncharacterized protein</fullName>
    </submittedName>
</protein>
<reference evidence="7" key="1">
    <citation type="submission" date="2025-08" db="UniProtKB">
        <authorList>
            <consortium name="Ensembl"/>
        </authorList>
    </citation>
    <scope>IDENTIFICATION</scope>
</reference>
<accession>A0A3Q3XIK8</accession>
<dbReference type="Gene3D" id="2.30.30.40">
    <property type="entry name" value="SH3 Domains"/>
    <property type="match status" value="1"/>
</dbReference>
<dbReference type="InterPro" id="IPR020590">
    <property type="entry name" value="Guanylate_kinase_CS"/>
</dbReference>
<dbReference type="SMART" id="SM00326">
    <property type="entry name" value="SH3"/>
    <property type="match status" value="1"/>
</dbReference>
<evidence type="ECO:0000259" key="6">
    <source>
        <dbReference type="PROSITE" id="PS50106"/>
    </source>
</evidence>
<dbReference type="InterPro" id="IPR008145">
    <property type="entry name" value="GK/Ca_channel_bsu"/>
</dbReference>
<feature type="domain" description="SH3" evidence="4">
    <location>
        <begin position="99"/>
        <end position="169"/>
    </location>
</feature>